<accession>A0A7J9CQ97</accession>
<proteinExistence type="predicted"/>
<dbReference type="Proteomes" id="UP000593579">
    <property type="component" value="Unassembled WGS sequence"/>
</dbReference>
<dbReference type="OrthoDB" id="10509045at2759"/>
<dbReference type="AlphaFoldDB" id="A0A7J9CQ97"/>
<comment type="caution">
    <text evidence="1">The sequence shown here is derived from an EMBL/GenBank/DDBJ whole genome shotgun (WGS) entry which is preliminary data.</text>
</comment>
<protein>
    <submittedName>
        <fullName evidence="1">Uncharacterized protein</fullName>
    </submittedName>
</protein>
<keyword evidence="2" id="KW-1185">Reference proteome</keyword>
<reference evidence="1 2" key="1">
    <citation type="journal article" date="2019" name="Genome Biol. Evol.">
        <title>Insights into the evolution of the New World diploid cottons (Gossypium, subgenus Houzingenia) based on genome sequencing.</title>
        <authorList>
            <person name="Grover C.E."/>
            <person name="Arick M.A. 2nd"/>
            <person name="Thrash A."/>
            <person name="Conover J.L."/>
            <person name="Sanders W.S."/>
            <person name="Peterson D.G."/>
            <person name="Frelichowski J.E."/>
            <person name="Scheffler J.A."/>
            <person name="Scheffler B.E."/>
            <person name="Wendel J.F."/>
        </authorList>
    </citation>
    <scope>NUCLEOTIDE SEQUENCE [LARGE SCALE GENOMIC DNA]</scope>
    <source>
        <strain evidence="1">5</strain>
        <tissue evidence="1">Leaf</tissue>
    </source>
</reference>
<evidence type="ECO:0000313" key="2">
    <source>
        <dbReference type="Proteomes" id="UP000593579"/>
    </source>
</evidence>
<name>A0A7J9CQ97_GOSGO</name>
<sequence length="124" mass="13384">MLKSSTAIGGDCISEGMNSGIVVIEILRLGINQGLTIATCLFLNFRPGKRVLRGQLATQMGQPHFGPLPNTNIASIGEMGPPHGQLGIFSTSPSRYKAKEDDIMELDETKGTFGSLYWNRGVMD</sequence>
<dbReference type="EMBL" id="JABEZY010000012">
    <property type="protein sequence ID" value="MBA0750596.1"/>
    <property type="molecule type" value="Genomic_DNA"/>
</dbReference>
<organism evidence="1 2">
    <name type="scientific">Gossypium gossypioides</name>
    <name type="common">Mexican cotton</name>
    <name type="synonym">Selera gossypioides</name>
    <dbReference type="NCBI Taxonomy" id="34282"/>
    <lineage>
        <taxon>Eukaryota</taxon>
        <taxon>Viridiplantae</taxon>
        <taxon>Streptophyta</taxon>
        <taxon>Embryophyta</taxon>
        <taxon>Tracheophyta</taxon>
        <taxon>Spermatophyta</taxon>
        <taxon>Magnoliopsida</taxon>
        <taxon>eudicotyledons</taxon>
        <taxon>Gunneridae</taxon>
        <taxon>Pentapetalae</taxon>
        <taxon>rosids</taxon>
        <taxon>malvids</taxon>
        <taxon>Malvales</taxon>
        <taxon>Malvaceae</taxon>
        <taxon>Malvoideae</taxon>
        <taxon>Gossypium</taxon>
    </lineage>
</organism>
<evidence type="ECO:0000313" key="1">
    <source>
        <dbReference type="EMBL" id="MBA0750596.1"/>
    </source>
</evidence>
<gene>
    <name evidence="1" type="ORF">Gogos_002002</name>
</gene>